<dbReference type="EMBL" id="LCWV01000027">
    <property type="protein sequence ID" value="PWI66112.1"/>
    <property type="molecule type" value="Genomic_DNA"/>
</dbReference>
<reference evidence="2 3" key="1">
    <citation type="journal article" date="2016" name="Front. Microbiol.">
        <title>Genome and transcriptome sequences reveal the specific parasitism of the nematophagous Purpureocillium lilacinum 36-1.</title>
        <authorList>
            <person name="Xie J."/>
            <person name="Li S."/>
            <person name="Mo C."/>
            <person name="Xiao X."/>
            <person name="Peng D."/>
            <person name="Wang G."/>
            <person name="Xiao Y."/>
        </authorList>
    </citation>
    <scope>NUCLEOTIDE SEQUENCE [LARGE SCALE GENOMIC DNA]</scope>
    <source>
        <strain evidence="2 3">36-1</strain>
    </source>
</reference>
<evidence type="ECO:0000313" key="2">
    <source>
        <dbReference type="EMBL" id="PWI66112.1"/>
    </source>
</evidence>
<organism evidence="2 3">
    <name type="scientific">Purpureocillium lilacinum</name>
    <name type="common">Paecilomyces lilacinus</name>
    <dbReference type="NCBI Taxonomy" id="33203"/>
    <lineage>
        <taxon>Eukaryota</taxon>
        <taxon>Fungi</taxon>
        <taxon>Dikarya</taxon>
        <taxon>Ascomycota</taxon>
        <taxon>Pezizomycotina</taxon>
        <taxon>Sordariomycetes</taxon>
        <taxon>Hypocreomycetidae</taxon>
        <taxon>Hypocreales</taxon>
        <taxon>Ophiocordycipitaceae</taxon>
        <taxon>Purpureocillium</taxon>
    </lineage>
</organism>
<sequence>MDVPLPIARSSRRYVSPLRGGGGGRGGGGCMASQVPGKPGKAIPLPWRRDRHDREPRIVVERPRLTSTSSTPPSPDPSTPIRDAISIRFERRVAPSRPPSTSFQLLPMAGQQMRLSQPAIVNATATSRVRRAAASGHC</sequence>
<gene>
    <name evidence="2" type="ORF">PCL_05330</name>
</gene>
<feature type="compositionally biased region" description="Gly residues" evidence="1">
    <location>
        <begin position="19"/>
        <end position="30"/>
    </location>
</feature>
<name>A0A2U3DV35_PURLI</name>
<feature type="compositionally biased region" description="Basic and acidic residues" evidence="1">
    <location>
        <begin position="47"/>
        <end position="64"/>
    </location>
</feature>
<feature type="region of interest" description="Disordered" evidence="1">
    <location>
        <begin position="1"/>
        <end position="82"/>
    </location>
</feature>
<dbReference type="AlphaFoldDB" id="A0A2U3DV35"/>
<dbReference type="Proteomes" id="UP000245956">
    <property type="component" value="Unassembled WGS sequence"/>
</dbReference>
<comment type="caution">
    <text evidence="2">The sequence shown here is derived from an EMBL/GenBank/DDBJ whole genome shotgun (WGS) entry which is preliminary data.</text>
</comment>
<evidence type="ECO:0000313" key="3">
    <source>
        <dbReference type="Proteomes" id="UP000245956"/>
    </source>
</evidence>
<evidence type="ECO:0000256" key="1">
    <source>
        <dbReference type="SAM" id="MobiDB-lite"/>
    </source>
</evidence>
<protein>
    <submittedName>
        <fullName evidence="2">Uncharacterized protein</fullName>
    </submittedName>
</protein>
<proteinExistence type="predicted"/>
<accession>A0A2U3DV35</accession>